<feature type="region of interest" description="Disordered" evidence="1">
    <location>
        <begin position="1"/>
        <end position="23"/>
    </location>
</feature>
<dbReference type="OrthoDB" id="2570580at2759"/>
<dbReference type="SUPFAM" id="SSF50249">
    <property type="entry name" value="Nucleic acid-binding proteins"/>
    <property type="match status" value="1"/>
</dbReference>
<gene>
    <name evidence="3" type="ORF">LshimejAT787_1402360</name>
</gene>
<keyword evidence="4" id="KW-1185">Reference proteome</keyword>
<feature type="compositionally biased region" description="Basic and acidic residues" evidence="1">
    <location>
        <begin position="10"/>
        <end position="23"/>
    </location>
</feature>
<evidence type="ECO:0000313" key="4">
    <source>
        <dbReference type="Proteomes" id="UP001063166"/>
    </source>
</evidence>
<dbReference type="EMBL" id="BRPK01000014">
    <property type="protein sequence ID" value="GLB43724.1"/>
    <property type="molecule type" value="Genomic_DNA"/>
</dbReference>
<dbReference type="InterPro" id="IPR012340">
    <property type="entry name" value="NA-bd_OB-fold"/>
</dbReference>
<evidence type="ECO:0000259" key="2">
    <source>
        <dbReference type="Pfam" id="PF21669"/>
    </source>
</evidence>
<feature type="domain" description="Shieldin complex subunit 2 first OB fold" evidence="2">
    <location>
        <begin position="436"/>
        <end position="510"/>
    </location>
</feature>
<evidence type="ECO:0000313" key="3">
    <source>
        <dbReference type="EMBL" id="GLB43724.1"/>
    </source>
</evidence>
<dbReference type="Pfam" id="PF21669">
    <property type="entry name" value="SHLD2_OB1"/>
    <property type="match status" value="1"/>
</dbReference>
<accession>A0A9P3PYC9</accession>
<reference evidence="3" key="1">
    <citation type="submission" date="2022-07" db="EMBL/GenBank/DDBJ databases">
        <title>The genome of Lyophyllum shimeji provides insight into the initial evolution of ectomycorrhizal fungal genome.</title>
        <authorList>
            <person name="Kobayashi Y."/>
            <person name="Shibata T."/>
            <person name="Hirakawa H."/>
            <person name="Shigenobu S."/>
            <person name="Nishiyama T."/>
            <person name="Yamada A."/>
            <person name="Hasebe M."/>
            <person name="Kawaguchi M."/>
        </authorList>
    </citation>
    <scope>NUCLEOTIDE SEQUENCE</scope>
    <source>
        <strain evidence="3">AT787</strain>
    </source>
</reference>
<sequence>MTANLQVNQRYDEVGGEQRHTRTPELNFNKTCSSLLQRLINAVPKSVKLTDEIDPLENKVREAILFTNNGSYVFQKRLRRLTANHTVTLFSKERHSQGSQCLSTGSVPSTQVDSRKSTALGKLGGLSGLATYYFTVEISWNASISKFWFEIDEKDGASPTVVDNGGSAFEIDQDLRSRASSLLWSRRTASAKQVYLDTFHPDVTDTFLTKLETITLYPDSQHPPADGYVLHRQRQCLPLQNTQQLLGEATGASALAYAAVNLPMYRVFLGAPSIADLDKDPSSYHWQTISSKSTEKHTLSATQSVVFPAATLEEASRRISLIYKNVIFDDGPDEEEHGGLDGGGVGEEQTTLITWPPTAAEDTRLTRSNQSEAPSFLFDASKSQLETQLLETQNLSESQSYFAYSDASSIARFPTFHFSLHTLASLSSLTKSSPRGPRKVTVLLAALEVEGPDTIRIKKGVEAGKEVSVMSMILGDEEGAVCKLTAWRETAEAWGATGVKRGDVLLIESKSVFPSSLVGADGEVCPRCRGYVGYGDGAHARGVAAS</sequence>
<evidence type="ECO:0000256" key="1">
    <source>
        <dbReference type="SAM" id="MobiDB-lite"/>
    </source>
</evidence>
<dbReference type="Gene3D" id="2.40.50.140">
    <property type="entry name" value="Nucleic acid-binding proteins"/>
    <property type="match status" value="1"/>
</dbReference>
<proteinExistence type="predicted"/>
<dbReference type="AlphaFoldDB" id="A0A9P3PYC9"/>
<protein>
    <recommendedName>
        <fullName evidence="2">Shieldin complex subunit 2 first OB fold domain-containing protein</fullName>
    </recommendedName>
</protein>
<organism evidence="3 4">
    <name type="scientific">Lyophyllum shimeji</name>
    <name type="common">Hon-shimeji</name>
    <name type="synonym">Tricholoma shimeji</name>
    <dbReference type="NCBI Taxonomy" id="47721"/>
    <lineage>
        <taxon>Eukaryota</taxon>
        <taxon>Fungi</taxon>
        <taxon>Dikarya</taxon>
        <taxon>Basidiomycota</taxon>
        <taxon>Agaricomycotina</taxon>
        <taxon>Agaricomycetes</taxon>
        <taxon>Agaricomycetidae</taxon>
        <taxon>Agaricales</taxon>
        <taxon>Tricholomatineae</taxon>
        <taxon>Lyophyllaceae</taxon>
        <taxon>Lyophyllum</taxon>
    </lineage>
</organism>
<dbReference type="Proteomes" id="UP001063166">
    <property type="component" value="Unassembled WGS sequence"/>
</dbReference>
<dbReference type="InterPro" id="IPR049507">
    <property type="entry name" value="SHLD2_OB1"/>
</dbReference>
<name>A0A9P3PYC9_LYOSH</name>
<comment type="caution">
    <text evidence="3">The sequence shown here is derived from an EMBL/GenBank/DDBJ whole genome shotgun (WGS) entry which is preliminary data.</text>
</comment>